<dbReference type="Proteomes" id="UP000033924">
    <property type="component" value="Unassembled WGS sequence"/>
</dbReference>
<keyword evidence="2" id="KW-1185">Reference proteome</keyword>
<reference evidence="1 2" key="1">
    <citation type="submission" date="2015-01" db="EMBL/GenBank/DDBJ databases">
        <title>Erwinia tracheiphila.</title>
        <authorList>
            <person name="Shapiro L.R."/>
        </authorList>
    </citation>
    <scope>NUCLEOTIDE SEQUENCE [LARGE SCALE GENOMIC DNA]</scope>
    <source>
        <strain evidence="1 2">BuffGH</strain>
    </source>
</reference>
<dbReference type="AlphaFoldDB" id="A0A0M2KI87"/>
<proteinExistence type="predicted"/>
<dbReference type="EMBL" id="JXNU01000003">
    <property type="protein sequence ID" value="KKF36943.1"/>
    <property type="molecule type" value="Genomic_DNA"/>
</dbReference>
<comment type="caution">
    <text evidence="1">The sequence shown here is derived from an EMBL/GenBank/DDBJ whole genome shotgun (WGS) entry which is preliminary data.</text>
</comment>
<sequence length="78" mass="8331">MGRGLFIKVFAAGLWNTIRGTFYEGAFLLTRPGVVITLSGLHLSFTASTSQTGSDPFLRLLAHPTAPLRVTVALAVDI</sequence>
<protein>
    <submittedName>
        <fullName evidence="1">Uncharacterized protein</fullName>
    </submittedName>
</protein>
<evidence type="ECO:0000313" key="1">
    <source>
        <dbReference type="EMBL" id="KKF36943.1"/>
    </source>
</evidence>
<evidence type="ECO:0000313" key="2">
    <source>
        <dbReference type="Proteomes" id="UP000033924"/>
    </source>
</evidence>
<gene>
    <name evidence="1" type="ORF">SY86_18360</name>
</gene>
<name>A0A0M2KI87_9GAMM</name>
<accession>A0A0M2KI87</accession>
<dbReference type="PATRIC" id="fig|65700.7.peg.4578"/>
<organism evidence="1 2">
    <name type="scientific">Erwinia tracheiphila</name>
    <dbReference type="NCBI Taxonomy" id="65700"/>
    <lineage>
        <taxon>Bacteria</taxon>
        <taxon>Pseudomonadati</taxon>
        <taxon>Pseudomonadota</taxon>
        <taxon>Gammaproteobacteria</taxon>
        <taxon>Enterobacterales</taxon>
        <taxon>Erwiniaceae</taxon>
        <taxon>Erwinia</taxon>
    </lineage>
</organism>